<reference evidence="1 2" key="2">
    <citation type="journal article" date="2022" name="Mol. Ecol. Resour.">
        <title>The genomes of chicory, endive, great burdock and yacon provide insights into Asteraceae paleo-polyploidization history and plant inulin production.</title>
        <authorList>
            <person name="Fan W."/>
            <person name="Wang S."/>
            <person name="Wang H."/>
            <person name="Wang A."/>
            <person name="Jiang F."/>
            <person name="Liu H."/>
            <person name="Zhao H."/>
            <person name="Xu D."/>
            <person name="Zhang Y."/>
        </authorList>
    </citation>
    <scope>NUCLEOTIDE SEQUENCE [LARGE SCALE GENOMIC DNA]</scope>
    <source>
        <strain evidence="2">cv. Yunnan</strain>
        <tissue evidence="1">Leaves</tissue>
    </source>
</reference>
<sequence>MTPPSPPNILLFVFIFLTSGANSQHFFTTERTTLLNLKQAWGNPRSLANWNSTSSTCTWPEVQCRNGSVTVLKLKTKELTGSVPPFICDLANLENLILHDNFLTGEFPRVFYNCSKLIKLDISQNLFAGSLPDDIDQLSQLEALELGANNFTGEIPPAIGSLSALISLHLYQNLFNGTIPPDIGKLSNLEILGLAYNDFAGPEIPSEFGRLSKLKVLWMPATNLVGKIPKSLSNLINLELLDLSLNKLEGEILPELFLFRKLNSVYLYNNNLSGQIPAVIQSLNLSQIDISMNKLNGSIPDDFGKLQKLEILNLYSNQFSGQIPARISQITTLRIFRVFRNNLTGILPPEFGLHSKLEAFEVSENKFTRNLPENLCAGGALTGVIAFSNNLTGELPRSLERCDRIITIQIYDNNFTGEIPSGIWTLSSISSLRLSGNSFSGELPSKVARNLSRLEISNNKFSGRIPPEISSWVNLNVFIASNNMFSGEIPPEFTALSELTVLYLDGNSLSGELPSQIMSWNSLTILNLARNNLSGQIPASFASLQDLLDLDLSENQLSGQIPPQFTSLKLTALNLSSNKLTGRIPSSFDNMAYQNSFINNPSLCSTSRISNLHNCFTKASHSNGFSPKIISMIIILSTIVLLAAVMSTLFMFRDYIKTKPTRIYTTWKLTSFQKMDFREANILSCMTEANVIGTGGAGKVYRIGVGQPRGYVAVKRIWSNKLDQNQENEFTSEVRILGSIRHSNIVKLLCCLSSDKSKLLVYEYMVHQSLDKWLHGKKRKVDPGLVPGFVLDWPRRLQIAIGAAQGLCYMHHDCSPPIVHRDVKSSNILLDSEFRAKIADFGLAKILEKQKPGEGDMSYIVGSLGYFAPEYAYTSRINERIDVYSFGVVLLELVTGKEANDGDGDLNLAEWAWKHYGEGDSVVGALDREIKDPDTYMEEMSMVFKLGLICTSALPSSRPSMKDVLEILKRCNPLYQLPEVMKQRREEFDVAPLLERESYLTSYHESENILDTNA</sequence>
<dbReference type="EMBL" id="CM042042">
    <property type="protein sequence ID" value="KAI3703715.1"/>
    <property type="molecule type" value="Genomic_DNA"/>
</dbReference>
<organism evidence="1 2">
    <name type="scientific">Smallanthus sonchifolius</name>
    <dbReference type="NCBI Taxonomy" id="185202"/>
    <lineage>
        <taxon>Eukaryota</taxon>
        <taxon>Viridiplantae</taxon>
        <taxon>Streptophyta</taxon>
        <taxon>Embryophyta</taxon>
        <taxon>Tracheophyta</taxon>
        <taxon>Spermatophyta</taxon>
        <taxon>Magnoliopsida</taxon>
        <taxon>eudicotyledons</taxon>
        <taxon>Gunneridae</taxon>
        <taxon>Pentapetalae</taxon>
        <taxon>asterids</taxon>
        <taxon>campanulids</taxon>
        <taxon>Asterales</taxon>
        <taxon>Asteraceae</taxon>
        <taxon>Asteroideae</taxon>
        <taxon>Heliantheae alliance</taxon>
        <taxon>Millerieae</taxon>
        <taxon>Smallanthus</taxon>
    </lineage>
</organism>
<accession>A0ACB9A1C6</accession>
<name>A0ACB9A1C6_9ASTR</name>
<gene>
    <name evidence="1" type="ORF">L1987_73909</name>
</gene>
<reference evidence="2" key="1">
    <citation type="journal article" date="2022" name="Mol. Ecol. Resour.">
        <title>The genomes of chicory, endive, great burdock and yacon provide insights into Asteraceae palaeo-polyploidization history and plant inulin production.</title>
        <authorList>
            <person name="Fan W."/>
            <person name="Wang S."/>
            <person name="Wang H."/>
            <person name="Wang A."/>
            <person name="Jiang F."/>
            <person name="Liu H."/>
            <person name="Zhao H."/>
            <person name="Xu D."/>
            <person name="Zhang Y."/>
        </authorList>
    </citation>
    <scope>NUCLEOTIDE SEQUENCE [LARGE SCALE GENOMIC DNA]</scope>
    <source>
        <strain evidence="2">cv. Yunnan</strain>
    </source>
</reference>
<evidence type="ECO:0000313" key="2">
    <source>
        <dbReference type="Proteomes" id="UP001056120"/>
    </source>
</evidence>
<proteinExistence type="predicted"/>
<protein>
    <submittedName>
        <fullName evidence="1">Uncharacterized protein</fullName>
    </submittedName>
</protein>
<keyword evidence="2" id="KW-1185">Reference proteome</keyword>
<dbReference type="Proteomes" id="UP001056120">
    <property type="component" value="Linkage Group LG25"/>
</dbReference>
<evidence type="ECO:0000313" key="1">
    <source>
        <dbReference type="EMBL" id="KAI3703715.1"/>
    </source>
</evidence>
<comment type="caution">
    <text evidence="1">The sequence shown here is derived from an EMBL/GenBank/DDBJ whole genome shotgun (WGS) entry which is preliminary data.</text>
</comment>